<dbReference type="EMBL" id="JBHMEY010000001">
    <property type="protein sequence ID" value="MFB9094890.1"/>
    <property type="molecule type" value="Genomic_DNA"/>
</dbReference>
<sequence>MEVKLKYGIGKLLFGMKQKDVEVIYGKPNKQYSDEEENIVYVYNDHKMRLTFYDEEEYQLGYITSINEELELFGEKIIGRKWNDIESVLANNKLNQFETEIVDGTENYFFEDNWLFVNVDYDKIFKIEIGAVFNNNDEFDWKFKG</sequence>
<evidence type="ECO:0008006" key="3">
    <source>
        <dbReference type="Google" id="ProtNLM"/>
    </source>
</evidence>
<name>A0ABV5GHP1_9FLAO</name>
<reference evidence="1 2" key="1">
    <citation type="submission" date="2024-09" db="EMBL/GenBank/DDBJ databases">
        <authorList>
            <person name="Sun Q."/>
            <person name="Mori K."/>
        </authorList>
    </citation>
    <scope>NUCLEOTIDE SEQUENCE [LARGE SCALE GENOMIC DNA]</scope>
    <source>
        <strain evidence="1 2">CECT 7955</strain>
    </source>
</reference>
<keyword evidence="2" id="KW-1185">Reference proteome</keyword>
<proteinExistence type="predicted"/>
<dbReference type="Proteomes" id="UP001589607">
    <property type="component" value="Unassembled WGS sequence"/>
</dbReference>
<accession>A0ABV5GHP1</accession>
<protein>
    <recommendedName>
        <fullName evidence="3">DUF4178 domain-containing protein</fullName>
    </recommendedName>
</protein>
<gene>
    <name evidence="1" type="ORF">ACFFVF_00045</name>
</gene>
<dbReference type="RefSeq" id="WP_236454322.1">
    <property type="nucleotide sequence ID" value="NZ_CBCSGE010000007.1"/>
</dbReference>
<evidence type="ECO:0000313" key="2">
    <source>
        <dbReference type="Proteomes" id="UP001589607"/>
    </source>
</evidence>
<evidence type="ECO:0000313" key="1">
    <source>
        <dbReference type="EMBL" id="MFB9094890.1"/>
    </source>
</evidence>
<organism evidence="1 2">
    <name type="scientific">Flavobacterium jumunjinense</name>
    <dbReference type="NCBI Taxonomy" id="998845"/>
    <lineage>
        <taxon>Bacteria</taxon>
        <taxon>Pseudomonadati</taxon>
        <taxon>Bacteroidota</taxon>
        <taxon>Flavobacteriia</taxon>
        <taxon>Flavobacteriales</taxon>
        <taxon>Flavobacteriaceae</taxon>
        <taxon>Flavobacterium</taxon>
    </lineage>
</organism>
<comment type="caution">
    <text evidence="1">The sequence shown here is derived from an EMBL/GenBank/DDBJ whole genome shotgun (WGS) entry which is preliminary data.</text>
</comment>